<reference evidence="1" key="1">
    <citation type="submission" date="2021-10" db="EMBL/GenBank/DDBJ databases">
        <title>Psilocybe cubensis genome.</title>
        <authorList>
            <person name="Mckernan K.J."/>
            <person name="Crawford S."/>
            <person name="Trippe A."/>
            <person name="Kane L.T."/>
            <person name="Mclaughlin S."/>
        </authorList>
    </citation>
    <scope>NUCLEOTIDE SEQUENCE</scope>
    <source>
        <strain evidence="1">MGC-MH-2018</strain>
    </source>
</reference>
<sequence length="66" mass="7874">MRLWKAGVERTFDRGHNFTGRWFPVPVPFQRVIHHPTLGSEYSEIHILKKKVQIQASERCPDWTEE</sequence>
<dbReference type="EMBL" id="JAFIQS020000006">
    <property type="protein sequence ID" value="KAH9480747.1"/>
    <property type="molecule type" value="Genomic_DNA"/>
</dbReference>
<evidence type="ECO:0000313" key="2">
    <source>
        <dbReference type="Proteomes" id="UP000664032"/>
    </source>
</evidence>
<accession>A0ACB8GZD9</accession>
<comment type="caution">
    <text evidence="1">The sequence shown here is derived from an EMBL/GenBank/DDBJ whole genome shotgun (WGS) entry which is preliminary data.</text>
</comment>
<keyword evidence="2" id="KW-1185">Reference proteome</keyword>
<gene>
    <name evidence="1" type="ORF">JR316_0007347</name>
</gene>
<proteinExistence type="predicted"/>
<protein>
    <submittedName>
        <fullName evidence="1">Uncharacterized protein</fullName>
    </submittedName>
</protein>
<evidence type="ECO:0000313" key="1">
    <source>
        <dbReference type="EMBL" id="KAH9480747.1"/>
    </source>
</evidence>
<organism evidence="1 2">
    <name type="scientific">Psilocybe cubensis</name>
    <name type="common">Psychedelic mushroom</name>
    <name type="synonym">Stropharia cubensis</name>
    <dbReference type="NCBI Taxonomy" id="181762"/>
    <lineage>
        <taxon>Eukaryota</taxon>
        <taxon>Fungi</taxon>
        <taxon>Dikarya</taxon>
        <taxon>Basidiomycota</taxon>
        <taxon>Agaricomycotina</taxon>
        <taxon>Agaricomycetes</taxon>
        <taxon>Agaricomycetidae</taxon>
        <taxon>Agaricales</taxon>
        <taxon>Agaricineae</taxon>
        <taxon>Strophariaceae</taxon>
        <taxon>Psilocybe</taxon>
    </lineage>
</organism>
<dbReference type="Proteomes" id="UP000664032">
    <property type="component" value="Unassembled WGS sequence"/>
</dbReference>
<name>A0ACB8GZD9_PSICU</name>